<dbReference type="InterPro" id="IPR050817">
    <property type="entry name" value="DjlA_DnaK_co-chaperone"/>
</dbReference>
<keyword evidence="5" id="KW-1185">Reference proteome</keyword>
<dbReference type="Pfam" id="PF00226">
    <property type="entry name" value="DnaJ"/>
    <property type="match status" value="1"/>
</dbReference>
<organism evidence="4 5">
    <name type="scientific">Crucibulum laeve</name>
    <dbReference type="NCBI Taxonomy" id="68775"/>
    <lineage>
        <taxon>Eukaryota</taxon>
        <taxon>Fungi</taxon>
        <taxon>Dikarya</taxon>
        <taxon>Basidiomycota</taxon>
        <taxon>Agaricomycotina</taxon>
        <taxon>Agaricomycetes</taxon>
        <taxon>Agaricomycetidae</taxon>
        <taxon>Agaricales</taxon>
        <taxon>Agaricineae</taxon>
        <taxon>Nidulariaceae</taxon>
        <taxon>Crucibulum</taxon>
    </lineage>
</organism>
<dbReference type="InterPro" id="IPR001623">
    <property type="entry name" value="DnaJ_domain"/>
</dbReference>
<feature type="region of interest" description="Disordered" evidence="1">
    <location>
        <begin position="20"/>
        <end position="44"/>
    </location>
</feature>
<feature type="domain" description="J" evidence="2">
    <location>
        <begin position="53"/>
        <end position="136"/>
    </location>
</feature>
<evidence type="ECO:0000313" key="4">
    <source>
        <dbReference type="EMBL" id="TFK37452.1"/>
    </source>
</evidence>
<evidence type="ECO:0000313" key="5">
    <source>
        <dbReference type="Proteomes" id="UP000308652"/>
    </source>
</evidence>
<dbReference type="EMBL" id="ML214129">
    <property type="protein sequence ID" value="TFK30973.1"/>
    <property type="molecule type" value="Genomic_DNA"/>
</dbReference>
<dbReference type="Gene3D" id="1.10.287.110">
    <property type="entry name" value="DnaJ domain"/>
    <property type="match status" value="1"/>
</dbReference>
<dbReference type="InterPro" id="IPR036869">
    <property type="entry name" value="J_dom_sf"/>
</dbReference>
<protein>
    <recommendedName>
        <fullName evidence="2">J domain-containing protein</fullName>
    </recommendedName>
</protein>
<evidence type="ECO:0000259" key="2">
    <source>
        <dbReference type="PROSITE" id="PS50076"/>
    </source>
</evidence>
<dbReference type="CDD" id="cd06257">
    <property type="entry name" value="DnaJ"/>
    <property type="match status" value="1"/>
</dbReference>
<dbReference type="AlphaFoldDB" id="A0A5C3LX96"/>
<dbReference type="OrthoDB" id="445556at2759"/>
<sequence length="203" mass="22687">MNRFTLIHVRLASTAASSSSSFASTSSIPDPLLTTNTSKQENPFPYPTQPHPTPLQIFHLTPGATQAEIKARYYDLVRAHHPDSQLSRLLPQSEAHARFQSISAAYDALQKGQHWDAGDPYAEELERRRRAYYRTHRGMGRGMGHNRRAEYERPWTGEGMGGGFGGRGGRGAHQGEKPSKEQIWRERLILGVGVTVSVVFLHL</sequence>
<dbReference type="STRING" id="68775.A0A5C3LX96"/>
<dbReference type="EMBL" id="ML213608">
    <property type="protein sequence ID" value="TFK37452.1"/>
    <property type="molecule type" value="Genomic_DNA"/>
</dbReference>
<reference evidence="4 5" key="1">
    <citation type="journal article" date="2019" name="Nat. Ecol. Evol.">
        <title>Megaphylogeny resolves global patterns of mushroom evolution.</title>
        <authorList>
            <person name="Varga T."/>
            <person name="Krizsan K."/>
            <person name="Foldi C."/>
            <person name="Dima B."/>
            <person name="Sanchez-Garcia M."/>
            <person name="Sanchez-Ramirez S."/>
            <person name="Szollosi G.J."/>
            <person name="Szarkandi J.G."/>
            <person name="Papp V."/>
            <person name="Albert L."/>
            <person name="Andreopoulos W."/>
            <person name="Angelini C."/>
            <person name="Antonin V."/>
            <person name="Barry K.W."/>
            <person name="Bougher N.L."/>
            <person name="Buchanan P."/>
            <person name="Buyck B."/>
            <person name="Bense V."/>
            <person name="Catcheside P."/>
            <person name="Chovatia M."/>
            <person name="Cooper J."/>
            <person name="Damon W."/>
            <person name="Desjardin D."/>
            <person name="Finy P."/>
            <person name="Geml J."/>
            <person name="Haridas S."/>
            <person name="Hughes K."/>
            <person name="Justo A."/>
            <person name="Karasinski D."/>
            <person name="Kautmanova I."/>
            <person name="Kiss B."/>
            <person name="Kocsube S."/>
            <person name="Kotiranta H."/>
            <person name="LaButti K.M."/>
            <person name="Lechner B.E."/>
            <person name="Liimatainen K."/>
            <person name="Lipzen A."/>
            <person name="Lukacs Z."/>
            <person name="Mihaltcheva S."/>
            <person name="Morgado L.N."/>
            <person name="Niskanen T."/>
            <person name="Noordeloos M.E."/>
            <person name="Ohm R.A."/>
            <person name="Ortiz-Santana B."/>
            <person name="Ovrebo C."/>
            <person name="Racz N."/>
            <person name="Riley R."/>
            <person name="Savchenko A."/>
            <person name="Shiryaev A."/>
            <person name="Soop K."/>
            <person name="Spirin V."/>
            <person name="Szebenyi C."/>
            <person name="Tomsovsky M."/>
            <person name="Tulloss R.E."/>
            <person name="Uehling J."/>
            <person name="Grigoriev I.V."/>
            <person name="Vagvolgyi C."/>
            <person name="Papp T."/>
            <person name="Martin F.M."/>
            <person name="Miettinen O."/>
            <person name="Hibbett D.S."/>
            <person name="Nagy L.G."/>
        </authorList>
    </citation>
    <scope>NUCLEOTIDE SEQUENCE [LARGE SCALE GENOMIC DNA]</scope>
    <source>
        <strain evidence="4 5">CBS 166.37</strain>
    </source>
</reference>
<proteinExistence type="predicted"/>
<dbReference type="PRINTS" id="PR00625">
    <property type="entry name" value="JDOMAIN"/>
</dbReference>
<name>A0A5C3LX96_9AGAR</name>
<dbReference type="Proteomes" id="UP000308652">
    <property type="component" value="Unassembled WGS sequence"/>
</dbReference>
<dbReference type="PANTHER" id="PTHR24074">
    <property type="entry name" value="CO-CHAPERONE PROTEIN DJLA"/>
    <property type="match status" value="1"/>
</dbReference>
<dbReference type="SMART" id="SM00271">
    <property type="entry name" value="DnaJ"/>
    <property type="match status" value="1"/>
</dbReference>
<evidence type="ECO:0000313" key="3">
    <source>
        <dbReference type="EMBL" id="TFK30973.1"/>
    </source>
</evidence>
<evidence type="ECO:0000256" key="1">
    <source>
        <dbReference type="SAM" id="MobiDB-lite"/>
    </source>
</evidence>
<feature type="region of interest" description="Disordered" evidence="1">
    <location>
        <begin position="153"/>
        <end position="180"/>
    </location>
</feature>
<accession>A0A5C3LX96</accession>
<feature type="compositionally biased region" description="Gly residues" evidence="1">
    <location>
        <begin position="158"/>
        <end position="172"/>
    </location>
</feature>
<gene>
    <name evidence="4" type="ORF">BDQ12DRAFT_685340</name>
    <name evidence="3" type="ORF">BDQ12DRAFT_694652</name>
</gene>
<dbReference type="SUPFAM" id="SSF46565">
    <property type="entry name" value="Chaperone J-domain"/>
    <property type="match status" value="1"/>
</dbReference>
<dbReference type="PROSITE" id="PS50076">
    <property type="entry name" value="DNAJ_2"/>
    <property type="match status" value="1"/>
</dbReference>